<dbReference type="CDD" id="cd00167">
    <property type="entry name" value="SANT"/>
    <property type="match status" value="1"/>
</dbReference>
<keyword evidence="4" id="KW-0238">DNA-binding</keyword>
<keyword evidence="6" id="KW-0539">Nucleus</keyword>
<evidence type="ECO:0000259" key="9">
    <source>
        <dbReference type="PROSITE" id="PS51294"/>
    </source>
</evidence>
<dbReference type="AlphaFoldDB" id="A0A8J4GBS3"/>
<evidence type="ECO:0000256" key="7">
    <source>
        <dbReference type="SAM" id="MobiDB-lite"/>
    </source>
</evidence>
<evidence type="ECO:0000256" key="1">
    <source>
        <dbReference type="ARBA" id="ARBA00004123"/>
    </source>
</evidence>
<dbReference type="InterPro" id="IPR009057">
    <property type="entry name" value="Homeodomain-like_sf"/>
</dbReference>
<proteinExistence type="predicted"/>
<feature type="domain" description="Myb-like" evidence="8">
    <location>
        <begin position="45"/>
        <end position="95"/>
    </location>
</feature>
<evidence type="ECO:0000259" key="8">
    <source>
        <dbReference type="PROSITE" id="PS50090"/>
    </source>
</evidence>
<dbReference type="OrthoDB" id="494131at2759"/>
<gene>
    <name evidence="10" type="ORF">Vretifemale_11673</name>
    <name evidence="11" type="ORF">Vretimale_8510</name>
</gene>
<dbReference type="GO" id="GO:0005634">
    <property type="term" value="C:nucleus"/>
    <property type="evidence" value="ECO:0007669"/>
    <property type="project" value="UniProtKB-SubCell"/>
</dbReference>
<feature type="compositionally biased region" description="Polar residues" evidence="7">
    <location>
        <begin position="162"/>
        <end position="173"/>
    </location>
</feature>
<feature type="region of interest" description="Disordered" evidence="7">
    <location>
        <begin position="121"/>
        <end position="174"/>
    </location>
</feature>
<dbReference type="PANTHER" id="PTHR47997">
    <property type="entry name" value="MYB DOMAIN PROTEIN 55"/>
    <property type="match status" value="1"/>
</dbReference>
<evidence type="ECO:0000256" key="4">
    <source>
        <dbReference type="ARBA" id="ARBA00023125"/>
    </source>
</evidence>
<keyword evidence="2" id="KW-0677">Repeat</keyword>
<evidence type="ECO:0000313" key="12">
    <source>
        <dbReference type="Proteomes" id="UP000722791"/>
    </source>
</evidence>
<comment type="subcellular location">
    <subcellularLocation>
        <location evidence="1">Nucleus</location>
    </subcellularLocation>
</comment>
<sequence>MAQPCDSREVSSASDVEETSKAPSLQGDGSSSPTDDDGWPAFTSRSRCRRPKWTKEEEMVLVEAHCTLGNAWVAIAECLPGRTPSEVKNIWHSTLRARKLQTRSVLRAYVTALKDRADKPAARQQAMRAAQHFVSEGSGNKLPSPTKRVPKRPSLQQQQQQPHQSRTKNTTVTYPRLPPVTAATHQGGIGPEGTPRVVSAYGGRDNAAGPAGNVQRATAAIGAAATAAASTAAPATATALPATAHRSSLGSEWSSVTSGAIEVWRPAAAATGGASSASGPQPTSANGGGAPRRLPTTTCGEFSAAAPAMTMSFSPMISPASSPYALPPASDRRASTGAFITIGNPNKDGRFDSPTLRSDSPTPEVNLPTAGPSIAAVGGGGGGGGNLGSSNCWRDNIAGCVCVGYGGDGGAVTPNPAAAATGMSEATKPVDGASDMQIDDNEALWQCSGGHGSSFNTRSAAATSWELGTFAQPPRGAYVVSTGGGVTGGGGADAPGPWADTGSRGTLATMPNLQQPGPSGAAMGSTPAAARSSAGAPAANPLPGNSCALTSKMLIAPVTTTCPATNIAAQQVRSAGAPSAAASPSPFGGVSTVSTVGSSHGGRGGATTSAVAPQRGGVVTLGFGGITDEELLACLGA</sequence>
<evidence type="ECO:0000256" key="2">
    <source>
        <dbReference type="ARBA" id="ARBA00022737"/>
    </source>
</evidence>
<comment type="caution">
    <text evidence="11">The sequence shown here is derived from an EMBL/GenBank/DDBJ whole genome shotgun (WGS) entry which is preliminary data.</text>
</comment>
<evidence type="ECO:0000256" key="6">
    <source>
        <dbReference type="ARBA" id="ARBA00023242"/>
    </source>
</evidence>
<dbReference type="SUPFAM" id="SSF46689">
    <property type="entry name" value="Homeodomain-like"/>
    <property type="match status" value="1"/>
</dbReference>
<dbReference type="Proteomes" id="UP000747110">
    <property type="component" value="Unassembled WGS sequence"/>
</dbReference>
<feature type="domain" description="HTH myb-type" evidence="9">
    <location>
        <begin position="45"/>
        <end position="99"/>
    </location>
</feature>
<evidence type="ECO:0000256" key="5">
    <source>
        <dbReference type="ARBA" id="ARBA00023163"/>
    </source>
</evidence>
<feature type="compositionally biased region" description="Low complexity" evidence="7">
    <location>
        <begin position="271"/>
        <end position="285"/>
    </location>
</feature>
<feature type="region of interest" description="Disordered" evidence="7">
    <location>
        <begin position="337"/>
        <end position="374"/>
    </location>
</feature>
<dbReference type="Proteomes" id="UP000722791">
    <property type="component" value="Unassembled WGS sequence"/>
</dbReference>
<organism evidence="11 12">
    <name type="scientific">Volvox reticuliferus</name>
    <dbReference type="NCBI Taxonomy" id="1737510"/>
    <lineage>
        <taxon>Eukaryota</taxon>
        <taxon>Viridiplantae</taxon>
        <taxon>Chlorophyta</taxon>
        <taxon>core chlorophytes</taxon>
        <taxon>Chlorophyceae</taxon>
        <taxon>CS clade</taxon>
        <taxon>Chlamydomonadales</taxon>
        <taxon>Volvocaceae</taxon>
        <taxon>Volvox</taxon>
    </lineage>
</organism>
<feature type="compositionally biased region" description="Low complexity" evidence="7">
    <location>
        <begin position="525"/>
        <end position="539"/>
    </location>
</feature>
<dbReference type="InterPro" id="IPR051953">
    <property type="entry name" value="Plant_SW-associated_TFs"/>
</dbReference>
<dbReference type="GO" id="GO:0003677">
    <property type="term" value="F:DNA binding"/>
    <property type="evidence" value="ECO:0007669"/>
    <property type="project" value="UniProtKB-KW"/>
</dbReference>
<dbReference type="EMBL" id="BNCP01000025">
    <property type="protein sequence ID" value="GIL82994.1"/>
    <property type="molecule type" value="Genomic_DNA"/>
</dbReference>
<dbReference type="PROSITE" id="PS50090">
    <property type="entry name" value="MYB_LIKE"/>
    <property type="match status" value="1"/>
</dbReference>
<evidence type="ECO:0000313" key="10">
    <source>
        <dbReference type="EMBL" id="GIL82994.1"/>
    </source>
</evidence>
<feature type="compositionally biased region" description="Low complexity" evidence="7">
    <location>
        <begin position="122"/>
        <end position="131"/>
    </location>
</feature>
<dbReference type="Gene3D" id="1.10.10.60">
    <property type="entry name" value="Homeodomain-like"/>
    <property type="match status" value="1"/>
</dbReference>
<evidence type="ECO:0000313" key="13">
    <source>
        <dbReference type="Proteomes" id="UP000747110"/>
    </source>
</evidence>
<feature type="region of interest" description="Disordered" evidence="7">
    <location>
        <begin position="511"/>
        <end position="539"/>
    </location>
</feature>
<protein>
    <submittedName>
        <fullName evidence="11">Uncharacterized protein</fullName>
    </submittedName>
</protein>
<dbReference type="PROSITE" id="PS51294">
    <property type="entry name" value="HTH_MYB"/>
    <property type="match status" value="1"/>
</dbReference>
<dbReference type="SMART" id="SM00717">
    <property type="entry name" value="SANT"/>
    <property type="match status" value="1"/>
</dbReference>
<keyword evidence="13" id="KW-1185">Reference proteome</keyword>
<accession>A0A8J4GBS3</accession>
<dbReference type="InterPro" id="IPR017930">
    <property type="entry name" value="Myb_dom"/>
</dbReference>
<keyword evidence="5" id="KW-0804">Transcription</keyword>
<evidence type="ECO:0000313" key="11">
    <source>
        <dbReference type="EMBL" id="GIM03825.1"/>
    </source>
</evidence>
<dbReference type="InterPro" id="IPR001005">
    <property type="entry name" value="SANT/Myb"/>
</dbReference>
<name>A0A8J4GBS3_9CHLO</name>
<evidence type="ECO:0000256" key="3">
    <source>
        <dbReference type="ARBA" id="ARBA00023015"/>
    </source>
</evidence>
<dbReference type="EMBL" id="BNCQ01000014">
    <property type="protein sequence ID" value="GIM03825.1"/>
    <property type="molecule type" value="Genomic_DNA"/>
</dbReference>
<reference evidence="11" key="1">
    <citation type="journal article" date="2021" name="Proc. Natl. Acad. Sci. U.S.A.">
        <title>Three genomes in the algal genus Volvox reveal the fate of a haploid sex-determining region after a transition to homothallism.</title>
        <authorList>
            <person name="Yamamoto K."/>
            <person name="Hamaji T."/>
            <person name="Kawai-Toyooka H."/>
            <person name="Matsuzaki R."/>
            <person name="Takahashi F."/>
            <person name="Nishimura Y."/>
            <person name="Kawachi M."/>
            <person name="Noguchi H."/>
            <person name="Minakuchi Y."/>
            <person name="Umen J.G."/>
            <person name="Toyoda A."/>
            <person name="Nozaki H."/>
        </authorList>
    </citation>
    <scope>NUCLEOTIDE SEQUENCE</scope>
    <source>
        <strain evidence="11">NIES-3785</strain>
        <strain evidence="10">NIES-3786</strain>
    </source>
</reference>
<feature type="region of interest" description="Disordered" evidence="7">
    <location>
        <begin position="1"/>
        <end position="44"/>
    </location>
</feature>
<dbReference type="Pfam" id="PF00249">
    <property type="entry name" value="Myb_DNA-binding"/>
    <property type="match status" value="1"/>
</dbReference>
<dbReference type="PANTHER" id="PTHR47997:SF75">
    <property type="entry name" value="MYB DOMAIN PROTEIN 55"/>
    <property type="match status" value="1"/>
</dbReference>
<feature type="region of interest" description="Disordered" evidence="7">
    <location>
        <begin position="271"/>
        <end position="298"/>
    </location>
</feature>
<keyword evidence="3" id="KW-0805">Transcription regulation</keyword>